<keyword evidence="4" id="KW-1185">Reference proteome</keyword>
<dbReference type="Proteomes" id="UP000295341">
    <property type="component" value="Unassembled WGS sequence"/>
</dbReference>
<evidence type="ECO:0000259" key="2">
    <source>
        <dbReference type="SMART" id="SM00460"/>
    </source>
</evidence>
<dbReference type="Pfam" id="PF11992">
    <property type="entry name" value="TgpA_N"/>
    <property type="match status" value="1"/>
</dbReference>
<feature type="transmembrane region" description="Helical" evidence="1">
    <location>
        <begin position="63"/>
        <end position="80"/>
    </location>
</feature>
<gene>
    <name evidence="3" type="ORF">DFR24_1794</name>
</gene>
<protein>
    <submittedName>
        <fullName evidence="3">Uncharacterized protein DUF4129</fullName>
    </submittedName>
</protein>
<comment type="caution">
    <text evidence="3">The sequence shown here is derived from an EMBL/GenBank/DDBJ whole genome shotgun (WGS) entry which is preliminary data.</text>
</comment>
<dbReference type="RefSeq" id="WP_133880900.1">
    <property type="nucleotide sequence ID" value="NZ_MWIN01000001.1"/>
</dbReference>
<keyword evidence="1" id="KW-1133">Transmembrane helix</keyword>
<dbReference type="Pfam" id="PF13559">
    <property type="entry name" value="DUF4129"/>
    <property type="match status" value="1"/>
</dbReference>
<feature type="transmembrane region" description="Helical" evidence="1">
    <location>
        <begin position="12"/>
        <end position="28"/>
    </location>
</feature>
<keyword evidence="1" id="KW-0812">Transmembrane</keyword>
<dbReference type="AlphaFoldDB" id="A0A4R7PFD7"/>
<dbReference type="PANTHER" id="PTHR42736">
    <property type="entry name" value="PROTEIN-GLUTAMINE GAMMA-GLUTAMYLTRANSFERASE"/>
    <property type="match status" value="1"/>
</dbReference>
<feature type="transmembrane region" description="Helical" evidence="1">
    <location>
        <begin position="109"/>
        <end position="127"/>
    </location>
</feature>
<dbReference type="InterPro" id="IPR038765">
    <property type="entry name" value="Papain-like_cys_pep_sf"/>
</dbReference>
<evidence type="ECO:0000313" key="3">
    <source>
        <dbReference type="EMBL" id="TDU32399.1"/>
    </source>
</evidence>
<sequence>MLPRPALTDYLPHRTLLRLLAVLLVVIAPHLWRLPWWEGAAVVSLVVWRGLASSRQWGLPPRFLKLMLAIAAFIGVYSVFGRVTGQNAGIALLVLMLALKLTEMRSRRDVMVVVFLMYFLLATHFLYSQEMWTIAYLFMSVIAITSVLVDVHHPGEPLPLRTSLRLGGRLILHSLPLMVLFFVLFPRIPGPIWGLPADAGPTRSGLSDSMTPGDISSLILSSEIAFRVRFEGAPPPKKLLYWRGPVFREFNGRSWNQSTQDLMDRTWPVAELSGEPTRYEITLEPMRNRWLFALDLPDPRQLPMQSRIDRMATVVVDAPVIERRLIRWASFTSYVLEPELRPRDRERDTRLPPGSNPRATALAQSWRTQGMGDAQIVDAALTMFREQPFYYTLEPPRLGTHSADEFIFDTRRGFCEHYSSAFAVLMRAAGVPTRVVTGYQGMEANAYGGYYLVRQSDAHAWNEVWLEGRGWVRVDPTSMIPPSRIESSALEAMAGNEARDRLGSLERAKYLLEARWDWANARWNEWVLGYGPEMQKEFLSRFGIERQRQMLLVLTAGITLALLLVGWVAIRRAIPPRVTERALLLWRAAAKRLAKSGYVQRPDEGPRDFVDRVVSREPGLFEPLHTVLDAYLRLRYSGEQSPTLEHEFAAAVKRIRRV</sequence>
<dbReference type="InterPro" id="IPR025403">
    <property type="entry name" value="TgpA-like_C"/>
</dbReference>
<dbReference type="SUPFAM" id="SSF54001">
    <property type="entry name" value="Cysteine proteinases"/>
    <property type="match status" value="1"/>
</dbReference>
<dbReference type="InterPro" id="IPR002931">
    <property type="entry name" value="Transglutaminase-like"/>
</dbReference>
<feature type="transmembrane region" description="Helical" evidence="1">
    <location>
        <begin position="170"/>
        <end position="188"/>
    </location>
</feature>
<reference evidence="3 4" key="1">
    <citation type="submission" date="2019-03" db="EMBL/GenBank/DDBJ databases">
        <title>Genomic Encyclopedia of Type Strains, Phase IV (KMG-IV): sequencing the most valuable type-strain genomes for metagenomic binning, comparative biology and taxonomic classification.</title>
        <authorList>
            <person name="Goeker M."/>
        </authorList>
    </citation>
    <scope>NUCLEOTIDE SEQUENCE [LARGE SCALE GENOMIC DNA]</scope>
    <source>
        <strain evidence="3 4">DSM 26377</strain>
    </source>
</reference>
<dbReference type="PANTHER" id="PTHR42736:SF1">
    <property type="entry name" value="PROTEIN-GLUTAMINE GAMMA-GLUTAMYLTRANSFERASE"/>
    <property type="match status" value="1"/>
</dbReference>
<dbReference type="SMART" id="SM00460">
    <property type="entry name" value="TGc"/>
    <property type="match status" value="1"/>
</dbReference>
<dbReference type="InterPro" id="IPR052901">
    <property type="entry name" value="Bact_TGase-like"/>
</dbReference>
<feature type="transmembrane region" description="Helical" evidence="1">
    <location>
        <begin position="86"/>
        <end position="102"/>
    </location>
</feature>
<name>A0A4R7PFD7_9GAMM</name>
<accession>A0A4R7PFD7</accession>
<dbReference type="InterPro" id="IPR021878">
    <property type="entry name" value="TgpA_N"/>
</dbReference>
<keyword evidence="1" id="KW-0472">Membrane</keyword>
<dbReference type="EMBL" id="SOBT01000008">
    <property type="protein sequence ID" value="TDU32399.1"/>
    <property type="molecule type" value="Genomic_DNA"/>
</dbReference>
<organism evidence="3 4">
    <name type="scientific">Panacagrimonas perspica</name>
    <dbReference type="NCBI Taxonomy" id="381431"/>
    <lineage>
        <taxon>Bacteria</taxon>
        <taxon>Pseudomonadati</taxon>
        <taxon>Pseudomonadota</taxon>
        <taxon>Gammaproteobacteria</taxon>
        <taxon>Nevskiales</taxon>
        <taxon>Nevskiaceae</taxon>
        <taxon>Panacagrimonas</taxon>
    </lineage>
</organism>
<feature type="transmembrane region" description="Helical" evidence="1">
    <location>
        <begin position="550"/>
        <end position="570"/>
    </location>
</feature>
<evidence type="ECO:0000256" key="1">
    <source>
        <dbReference type="SAM" id="Phobius"/>
    </source>
</evidence>
<dbReference type="OrthoDB" id="9804872at2"/>
<proteinExistence type="predicted"/>
<dbReference type="Gene3D" id="3.10.620.30">
    <property type="match status" value="1"/>
</dbReference>
<evidence type="ECO:0000313" key="4">
    <source>
        <dbReference type="Proteomes" id="UP000295341"/>
    </source>
</evidence>
<feature type="domain" description="Transglutaminase-like" evidence="2">
    <location>
        <begin position="407"/>
        <end position="478"/>
    </location>
</feature>
<dbReference type="Pfam" id="PF01841">
    <property type="entry name" value="Transglut_core"/>
    <property type="match status" value="1"/>
</dbReference>
<feature type="transmembrane region" description="Helical" evidence="1">
    <location>
        <begin position="133"/>
        <end position="149"/>
    </location>
</feature>